<dbReference type="InParanoid" id="A0A482WT30"/>
<evidence type="ECO:0000313" key="3">
    <source>
        <dbReference type="Proteomes" id="UP000291343"/>
    </source>
</evidence>
<accession>A0A482WT30</accession>
<feature type="chain" id="PRO_5019844286" description="Glycosyltransferase family 92 protein" evidence="1">
    <location>
        <begin position="24"/>
        <end position="487"/>
    </location>
</feature>
<gene>
    <name evidence="2" type="ORF">LSTR_LSTR006585</name>
</gene>
<feature type="signal peptide" evidence="1">
    <location>
        <begin position="1"/>
        <end position="23"/>
    </location>
</feature>
<proteinExistence type="predicted"/>
<name>A0A482WT30_LAOST</name>
<keyword evidence="3" id="KW-1185">Reference proteome</keyword>
<keyword evidence="1" id="KW-0732">Signal</keyword>
<dbReference type="AlphaFoldDB" id="A0A482WT30"/>
<dbReference type="Proteomes" id="UP000291343">
    <property type="component" value="Unassembled WGS sequence"/>
</dbReference>
<dbReference type="EMBL" id="QKKF02026599">
    <property type="protein sequence ID" value="RZF36321.1"/>
    <property type="molecule type" value="Genomic_DNA"/>
</dbReference>
<organism evidence="2 3">
    <name type="scientific">Laodelphax striatellus</name>
    <name type="common">Small brown planthopper</name>
    <name type="synonym">Delphax striatella</name>
    <dbReference type="NCBI Taxonomy" id="195883"/>
    <lineage>
        <taxon>Eukaryota</taxon>
        <taxon>Metazoa</taxon>
        <taxon>Ecdysozoa</taxon>
        <taxon>Arthropoda</taxon>
        <taxon>Hexapoda</taxon>
        <taxon>Insecta</taxon>
        <taxon>Pterygota</taxon>
        <taxon>Neoptera</taxon>
        <taxon>Paraneoptera</taxon>
        <taxon>Hemiptera</taxon>
        <taxon>Auchenorrhyncha</taxon>
        <taxon>Fulgoroidea</taxon>
        <taxon>Delphacidae</taxon>
        <taxon>Criomorphinae</taxon>
        <taxon>Laodelphax</taxon>
    </lineage>
</organism>
<comment type="caution">
    <text evidence="2">The sequence shown here is derived from an EMBL/GenBank/DDBJ whole genome shotgun (WGS) entry which is preliminary data.</text>
</comment>
<reference evidence="2 3" key="1">
    <citation type="journal article" date="2017" name="Gigascience">
        <title>Genome sequence of the small brown planthopper, Laodelphax striatellus.</title>
        <authorList>
            <person name="Zhu J."/>
            <person name="Jiang F."/>
            <person name="Wang X."/>
            <person name="Yang P."/>
            <person name="Bao Y."/>
            <person name="Zhao W."/>
            <person name="Wang W."/>
            <person name="Lu H."/>
            <person name="Wang Q."/>
            <person name="Cui N."/>
            <person name="Li J."/>
            <person name="Chen X."/>
            <person name="Luo L."/>
            <person name="Yu J."/>
            <person name="Kang L."/>
            <person name="Cui F."/>
        </authorList>
    </citation>
    <scope>NUCLEOTIDE SEQUENCE [LARGE SCALE GENOMIC DNA]</scope>
    <source>
        <strain evidence="2">Lst14</strain>
    </source>
</reference>
<evidence type="ECO:0008006" key="4">
    <source>
        <dbReference type="Google" id="ProtNLM"/>
    </source>
</evidence>
<evidence type="ECO:0000313" key="2">
    <source>
        <dbReference type="EMBL" id="RZF36321.1"/>
    </source>
</evidence>
<sequence length="487" mass="56254">MKQEAPTVLHATCLFTSLVCVMSLEIIHLCLDTAIQCSVIPYYDPKCFPLTLDLTDLQKSVKEITFTPKKDHVGAWDERATLNQQPLQVDGIEVGSQARDDLGRTGLSQCRKDFENYRDEKHGTKFKYYDVQVHGLTLIEASARREAEKPAKSLFVTTKRELWKCKNSEGREFQRVLTESVSKVPIVRLAYYPGTSVAKVPIPRKTSADRLLYTAVIREIKYFNPNTGQSIKYEGNIKFVPELMGDRVSTPVYKDFIHADSGFNYYPNFQHYIFNDEGNIILIDEQPVTSTTENIPMATIIKEINLPKGSKAICKSIEKEQLEAMSGKIRDRLPQWSYARHQSKNSQRLQPSEIHDWQPLQFLDYFIVTKHETRFCTVVNNKESFRTEEFFRTEIIYVGKTEDIRSFFVHGNNGKEIGTFLYRYRLTQNKIDLPDSMAGREVIYFKAENPEERLKINGEVEIRGPSFMKKAKRFLSGLFKAKKKMNN</sequence>
<protein>
    <recommendedName>
        <fullName evidence="4">Glycosyltransferase family 92 protein</fullName>
    </recommendedName>
</protein>
<evidence type="ECO:0000256" key="1">
    <source>
        <dbReference type="SAM" id="SignalP"/>
    </source>
</evidence>